<dbReference type="InterPro" id="IPR003613">
    <property type="entry name" value="Ubox_domain"/>
</dbReference>
<name>A0AAW1PM23_9CHLO</name>
<accession>A0AAW1PM23</accession>
<feature type="domain" description="U-box" evidence="1">
    <location>
        <begin position="13"/>
        <end position="82"/>
    </location>
</feature>
<protein>
    <recommendedName>
        <fullName evidence="1">U-box domain-containing protein</fullName>
    </recommendedName>
</protein>
<sequence length="82" mass="8979">MAPSTTLPLHEGIVQDTIRCPITLSIMRDPVVAADGFTYERSAIECWLQTSNTSPMTNMCLAHKLLSPNISIKIMCQAARSS</sequence>
<dbReference type="Gene3D" id="3.30.40.10">
    <property type="entry name" value="Zinc/RING finger domain, C3HC4 (zinc finger)"/>
    <property type="match status" value="1"/>
</dbReference>
<dbReference type="EMBL" id="JALJOR010000011">
    <property type="protein sequence ID" value="KAK9809134.1"/>
    <property type="molecule type" value="Genomic_DNA"/>
</dbReference>
<dbReference type="InterPro" id="IPR052085">
    <property type="entry name" value="WD-SAM-U-box"/>
</dbReference>
<dbReference type="PROSITE" id="PS51698">
    <property type="entry name" value="U_BOX"/>
    <property type="match status" value="1"/>
</dbReference>
<dbReference type="InterPro" id="IPR013083">
    <property type="entry name" value="Znf_RING/FYVE/PHD"/>
</dbReference>
<dbReference type="PANTHER" id="PTHR46573">
    <property type="entry name" value="WD REPEAT, SAM AND U-BOX DOMAIN-CONTAINING PROTEIN 1"/>
    <property type="match status" value="1"/>
</dbReference>
<dbReference type="SMART" id="SM00504">
    <property type="entry name" value="Ubox"/>
    <property type="match status" value="1"/>
</dbReference>
<gene>
    <name evidence="2" type="ORF">WJX72_009911</name>
</gene>
<dbReference type="CDD" id="cd16655">
    <property type="entry name" value="RING-Ubox_WDSUB1-like"/>
    <property type="match status" value="1"/>
</dbReference>
<organism evidence="2 3">
    <name type="scientific">[Myrmecia] bisecta</name>
    <dbReference type="NCBI Taxonomy" id="41462"/>
    <lineage>
        <taxon>Eukaryota</taxon>
        <taxon>Viridiplantae</taxon>
        <taxon>Chlorophyta</taxon>
        <taxon>core chlorophytes</taxon>
        <taxon>Trebouxiophyceae</taxon>
        <taxon>Trebouxiales</taxon>
        <taxon>Trebouxiaceae</taxon>
        <taxon>Myrmecia</taxon>
    </lineage>
</organism>
<dbReference type="GO" id="GO:0016567">
    <property type="term" value="P:protein ubiquitination"/>
    <property type="evidence" value="ECO:0007669"/>
    <property type="project" value="InterPro"/>
</dbReference>
<dbReference type="GO" id="GO:0004842">
    <property type="term" value="F:ubiquitin-protein transferase activity"/>
    <property type="evidence" value="ECO:0007669"/>
    <property type="project" value="InterPro"/>
</dbReference>
<reference evidence="2 3" key="1">
    <citation type="journal article" date="2024" name="Nat. Commun.">
        <title>Phylogenomics reveals the evolutionary origins of lichenization in chlorophyte algae.</title>
        <authorList>
            <person name="Puginier C."/>
            <person name="Libourel C."/>
            <person name="Otte J."/>
            <person name="Skaloud P."/>
            <person name="Haon M."/>
            <person name="Grisel S."/>
            <person name="Petersen M."/>
            <person name="Berrin J.G."/>
            <person name="Delaux P.M."/>
            <person name="Dal Grande F."/>
            <person name="Keller J."/>
        </authorList>
    </citation>
    <scope>NUCLEOTIDE SEQUENCE [LARGE SCALE GENOMIC DNA]</scope>
    <source>
        <strain evidence="2 3">SAG 2043</strain>
    </source>
</reference>
<proteinExistence type="predicted"/>
<comment type="caution">
    <text evidence="2">The sequence shown here is derived from an EMBL/GenBank/DDBJ whole genome shotgun (WGS) entry which is preliminary data.</text>
</comment>
<dbReference type="Proteomes" id="UP001489004">
    <property type="component" value="Unassembled WGS sequence"/>
</dbReference>
<keyword evidence="3" id="KW-1185">Reference proteome</keyword>
<evidence type="ECO:0000259" key="1">
    <source>
        <dbReference type="PROSITE" id="PS51698"/>
    </source>
</evidence>
<evidence type="ECO:0000313" key="2">
    <source>
        <dbReference type="EMBL" id="KAK9809134.1"/>
    </source>
</evidence>
<dbReference type="PANTHER" id="PTHR46573:SF1">
    <property type="entry name" value="WD REPEAT, SAM AND U-BOX DOMAIN-CONTAINING PROTEIN 1"/>
    <property type="match status" value="1"/>
</dbReference>
<evidence type="ECO:0000313" key="3">
    <source>
        <dbReference type="Proteomes" id="UP001489004"/>
    </source>
</evidence>
<dbReference type="Pfam" id="PF04564">
    <property type="entry name" value="U-box"/>
    <property type="match status" value="1"/>
</dbReference>
<dbReference type="AlphaFoldDB" id="A0AAW1PM23"/>
<dbReference type="SUPFAM" id="SSF57850">
    <property type="entry name" value="RING/U-box"/>
    <property type="match status" value="1"/>
</dbReference>